<evidence type="ECO:0000256" key="7">
    <source>
        <dbReference type="ARBA" id="ARBA00022605"/>
    </source>
</evidence>
<comment type="pathway">
    <text evidence="3 16">Amino-acid biosynthesis; L-histidine biosynthesis; L-histidine from 5-phospho-alpha-D-ribose 1-diphosphate: step 1/9.</text>
</comment>
<evidence type="ECO:0000256" key="15">
    <source>
        <dbReference type="ARBA" id="ARBA00024861"/>
    </source>
</evidence>
<evidence type="ECO:0000256" key="6">
    <source>
        <dbReference type="ARBA" id="ARBA00022490"/>
    </source>
</evidence>
<comment type="activity regulation">
    <text evidence="16">Feedback inhibited by histidine.</text>
</comment>
<keyword evidence="7 16" id="KW-0028">Amino-acid biosynthesis</keyword>
<evidence type="ECO:0000256" key="2">
    <source>
        <dbReference type="ARBA" id="ARBA00004496"/>
    </source>
</evidence>
<comment type="function">
    <text evidence="15 16">Catalyzes the condensation of ATP and 5-phosphoribose 1-diphosphate to form N'-(5'-phosphoribosyl)-ATP (PR-ATP). Has a crucial role in the pathway because the rate of histidine biosynthesis seems to be controlled primarily by regulation of HisG enzymatic activity.</text>
</comment>
<dbReference type="InterPro" id="IPR015867">
    <property type="entry name" value="N-reg_PII/ATP_PRibTrfase_C"/>
</dbReference>
<evidence type="ECO:0000313" key="19">
    <source>
        <dbReference type="EMBL" id="MBS1257621.1"/>
    </source>
</evidence>
<dbReference type="HAMAP" id="MF_00079">
    <property type="entry name" value="HisG_Long"/>
    <property type="match status" value="1"/>
</dbReference>
<evidence type="ECO:0000256" key="11">
    <source>
        <dbReference type="ARBA" id="ARBA00022741"/>
    </source>
</evidence>
<evidence type="ECO:0000256" key="10">
    <source>
        <dbReference type="ARBA" id="ARBA00022723"/>
    </source>
</evidence>
<dbReference type="Pfam" id="PF01634">
    <property type="entry name" value="HisG"/>
    <property type="match status" value="1"/>
</dbReference>
<evidence type="ECO:0000256" key="12">
    <source>
        <dbReference type="ARBA" id="ARBA00022840"/>
    </source>
</evidence>
<comment type="cofactor">
    <cofactor evidence="16">
        <name>Mg(2+)</name>
        <dbReference type="ChEBI" id="CHEBI:18420"/>
    </cofactor>
</comment>
<dbReference type="PANTHER" id="PTHR21403">
    <property type="entry name" value="ATP PHOSPHORIBOSYLTRANSFERASE ATP-PRTASE"/>
    <property type="match status" value="1"/>
</dbReference>
<gene>
    <name evidence="16" type="primary">hisG</name>
    <name evidence="19" type="ORF">MAG551_00665</name>
</gene>
<proteinExistence type="inferred from homology"/>
<dbReference type="GO" id="GO:0000105">
    <property type="term" value="P:L-histidine biosynthetic process"/>
    <property type="evidence" value="ECO:0007669"/>
    <property type="project" value="UniProtKB-UniRule"/>
</dbReference>
<dbReference type="InterPro" id="IPR013820">
    <property type="entry name" value="ATP_PRibTrfase_cat"/>
</dbReference>
<reference evidence="19" key="1">
    <citation type="journal article" date="2021" name="ISME J.">
        <title>Fine-scale metabolic discontinuity in a stratified prokaryote microbiome of a Red Sea deep halocline.</title>
        <authorList>
            <person name="Michoud G."/>
            <person name="Ngugi D.K."/>
            <person name="Barozzi A."/>
            <person name="Merlino G."/>
            <person name="Calleja M.L."/>
            <person name="Delgado-Huertas A."/>
            <person name="Moran X.A.G."/>
            <person name="Daffonchio D."/>
        </authorList>
    </citation>
    <scope>NUCLEOTIDE SEQUENCE</scope>
    <source>
        <strain evidence="19">SuakinDeep_MAG55_1</strain>
    </source>
</reference>
<feature type="domain" description="Histidine biosynthesis HisG C-terminal" evidence="18">
    <location>
        <begin position="215"/>
        <end position="287"/>
    </location>
</feature>
<evidence type="ECO:0000256" key="9">
    <source>
        <dbReference type="ARBA" id="ARBA00022679"/>
    </source>
</evidence>
<keyword evidence="9 16" id="KW-0808">Transferase</keyword>
<dbReference type="GO" id="GO:0003879">
    <property type="term" value="F:ATP phosphoribosyltransferase activity"/>
    <property type="evidence" value="ECO:0007669"/>
    <property type="project" value="UniProtKB-UniRule"/>
</dbReference>
<accession>A0A941W348</accession>
<keyword evidence="11 16" id="KW-0547">Nucleotide-binding</keyword>
<evidence type="ECO:0000256" key="14">
    <source>
        <dbReference type="ARBA" id="ARBA00023102"/>
    </source>
</evidence>
<dbReference type="InterPro" id="IPR011322">
    <property type="entry name" value="N-reg_PII-like_a/b"/>
</dbReference>
<feature type="domain" description="ATP phosphoribosyltransferase catalytic" evidence="17">
    <location>
        <begin position="50"/>
        <end position="206"/>
    </location>
</feature>
<dbReference type="NCBIfam" id="TIGR03455">
    <property type="entry name" value="HisG_C-term"/>
    <property type="match status" value="1"/>
</dbReference>
<evidence type="ECO:0000313" key="20">
    <source>
        <dbReference type="Proteomes" id="UP000722750"/>
    </source>
</evidence>
<keyword evidence="6 16" id="KW-0963">Cytoplasm</keyword>
<dbReference type="Gene3D" id="3.40.190.10">
    <property type="entry name" value="Periplasmic binding protein-like II"/>
    <property type="match status" value="2"/>
</dbReference>
<dbReference type="EMBL" id="JAANXD010000027">
    <property type="protein sequence ID" value="MBS1257621.1"/>
    <property type="molecule type" value="Genomic_DNA"/>
</dbReference>
<keyword evidence="8 16" id="KW-0328">Glycosyltransferase</keyword>
<keyword evidence="12 16" id="KW-0067">ATP-binding</keyword>
<evidence type="ECO:0000259" key="17">
    <source>
        <dbReference type="Pfam" id="PF01634"/>
    </source>
</evidence>
<sequence length="290" mass="32279">MKKLSFGLPKGSLQESTIGMMKNAGYRVYVSSRSYYPSIDDDEMSVRLIRPQDMARYIEKGIIDAGLTGQDWVEEAGADVRCVEKLVYAKQQLTKVRWVLAVPEDSPVKSVEDLQGKRISTELVNVTKKYLEEKGIHAEVEFSHGATEAKAPDLVDAIVELTETGSSLRANKLRIIETVTESATVFITNHKSWEDPWKRQKIENLAILFHGAIIARDKVGLKMNISNEGLDALLEKLPALRTPTISQLSGNAGYAIETILDESVVRNIIPELKRVGAEGIIEYPLNKVIL</sequence>
<evidence type="ECO:0000256" key="16">
    <source>
        <dbReference type="HAMAP-Rule" id="MF_00079"/>
    </source>
</evidence>
<dbReference type="GO" id="GO:0005524">
    <property type="term" value="F:ATP binding"/>
    <property type="evidence" value="ECO:0007669"/>
    <property type="project" value="UniProtKB-KW"/>
</dbReference>
<dbReference type="PANTHER" id="PTHR21403:SF10">
    <property type="entry name" value="ATP PHOSPHORIBOSYLTRANSFERASE"/>
    <property type="match status" value="1"/>
</dbReference>
<evidence type="ECO:0000259" key="18">
    <source>
        <dbReference type="Pfam" id="PF08029"/>
    </source>
</evidence>
<dbReference type="EC" id="2.4.2.17" evidence="5 16"/>
<evidence type="ECO:0000256" key="3">
    <source>
        <dbReference type="ARBA" id="ARBA00004667"/>
    </source>
</evidence>
<keyword evidence="13 16" id="KW-0460">Magnesium</keyword>
<dbReference type="SUPFAM" id="SSF54913">
    <property type="entry name" value="GlnB-like"/>
    <property type="match status" value="1"/>
</dbReference>
<evidence type="ECO:0000256" key="13">
    <source>
        <dbReference type="ARBA" id="ARBA00022842"/>
    </source>
</evidence>
<dbReference type="AlphaFoldDB" id="A0A941W348"/>
<organism evidence="19 20">
    <name type="scientific">Candidatus Scalindua arabica</name>
    <dbReference type="NCBI Taxonomy" id="1127984"/>
    <lineage>
        <taxon>Bacteria</taxon>
        <taxon>Pseudomonadati</taxon>
        <taxon>Planctomycetota</taxon>
        <taxon>Candidatus Brocadiia</taxon>
        <taxon>Candidatus Brocadiales</taxon>
        <taxon>Candidatus Scalinduaceae</taxon>
        <taxon>Candidatus Scalindua</taxon>
    </lineage>
</organism>
<dbReference type="Pfam" id="PF08029">
    <property type="entry name" value="HisG_C"/>
    <property type="match status" value="1"/>
</dbReference>
<dbReference type="NCBIfam" id="TIGR00070">
    <property type="entry name" value="hisG"/>
    <property type="match status" value="1"/>
</dbReference>
<dbReference type="GO" id="GO:0000287">
    <property type="term" value="F:magnesium ion binding"/>
    <property type="evidence" value="ECO:0007669"/>
    <property type="project" value="UniProtKB-UniRule"/>
</dbReference>
<dbReference type="SUPFAM" id="SSF53850">
    <property type="entry name" value="Periplasmic binding protein-like II"/>
    <property type="match status" value="1"/>
</dbReference>
<dbReference type="Proteomes" id="UP000722750">
    <property type="component" value="Unassembled WGS sequence"/>
</dbReference>
<dbReference type="GO" id="GO:0005737">
    <property type="term" value="C:cytoplasm"/>
    <property type="evidence" value="ECO:0007669"/>
    <property type="project" value="UniProtKB-SubCell"/>
</dbReference>
<dbReference type="Gene3D" id="3.30.70.120">
    <property type="match status" value="1"/>
</dbReference>
<comment type="similarity">
    <text evidence="4 16">Belongs to the ATP phosphoribosyltransferase family. Long subfamily.</text>
</comment>
<name>A0A941W348_9BACT</name>
<evidence type="ECO:0000256" key="1">
    <source>
        <dbReference type="ARBA" id="ARBA00000915"/>
    </source>
</evidence>
<keyword evidence="10 16" id="KW-0479">Metal-binding</keyword>
<dbReference type="InterPro" id="IPR013115">
    <property type="entry name" value="HisG_C"/>
</dbReference>
<dbReference type="InterPro" id="IPR001348">
    <property type="entry name" value="ATP_PRibTrfase_HisG"/>
</dbReference>
<protein>
    <recommendedName>
        <fullName evidence="5 16">ATP phosphoribosyltransferase</fullName>
        <shortName evidence="16">ATP-PRT</shortName>
        <shortName evidence="16">ATP-PRTase</shortName>
        <ecNumber evidence="5 16">2.4.2.17</ecNumber>
    </recommendedName>
</protein>
<evidence type="ECO:0000256" key="8">
    <source>
        <dbReference type="ARBA" id="ARBA00022676"/>
    </source>
</evidence>
<keyword evidence="14 16" id="KW-0368">Histidine biosynthesis</keyword>
<comment type="subcellular location">
    <subcellularLocation>
        <location evidence="2 16">Cytoplasm</location>
    </subcellularLocation>
</comment>
<comment type="caution">
    <text evidence="19">The sequence shown here is derived from an EMBL/GenBank/DDBJ whole genome shotgun (WGS) entry which is preliminary data.</text>
</comment>
<evidence type="ECO:0000256" key="5">
    <source>
        <dbReference type="ARBA" id="ARBA00011946"/>
    </source>
</evidence>
<evidence type="ECO:0000256" key="4">
    <source>
        <dbReference type="ARBA" id="ARBA00007955"/>
    </source>
</evidence>
<comment type="catalytic activity">
    <reaction evidence="1 16">
        <text>1-(5-phospho-beta-D-ribosyl)-ATP + diphosphate = 5-phospho-alpha-D-ribose 1-diphosphate + ATP</text>
        <dbReference type="Rhea" id="RHEA:18473"/>
        <dbReference type="ChEBI" id="CHEBI:30616"/>
        <dbReference type="ChEBI" id="CHEBI:33019"/>
        <dbReference type="ChEBI" id="CHEBI:58017"/>
        <dbReference type="ChEBI" id="CHEBI:73183"/>
        <dbReference type="EC" id="2.4.2.17"/>
    </reaction>
</comment>
<dbReference type="InterPro" id="IPR020621">
    <property type="entry name" value="ATP-PRT_HisG_long"/>
</dbReference>
<dbReference type="CDD" id="cd13593">
    <property type="entry name" value="PBP2_HisGL3"/>
    <property type="match status" value="1"/>
</dbReference>